<evidence type="ECO:0000256" key="1">
    <source>
        <dbReference type="ARBA" id="ARBA00022741"/>
    </source>
</evidence>
<dbReference type="PANTHER" id="PTHR18934:SF99">
    <property type="entry name" value="ATP-DEPENDENT RNA HELICASE DHX37-RELATED"/>
    <property type="match status" value="1"/>
</dbReference>
<protein>
    <submittedName>
        <fullName evidence="8">ATP-dependent helicase</fullName>
    </submittedName>
</protein>
<dbReference type="PANTHER" id="PTHR18934">
    <property type="entry name" value="ATP-DEPENDENT RNA HELICASE"/>
    <property type="match status" value="1"/>
</dbReference>
<reference evidence="8" key="1">
    <citation type="journal article" date="2014" name="Int. J. Syst. Evol. Microbiol.">
        <title>Complete genome sequence of Corynebacterium casei LMG S-19264T (=DSM 44701T), isolated from a smear-ripened cheese.</title>
        <authorList>
            <consortium name="US DOE Joint Genome Institute (JGI-PGF)"/>
            <person name="Walter F."/>
            <person name="Albersmeier A."/>
            <person name="Kalinowski J."/>
            <person name="Ruckert C."/>
        </authorList>
    </citation>
    <scope>NUCLEOTIDE SEQUENCE</scope>
    <source>
        <strain evidence="8">KCTC 22169</strain>
    </source>
</reference>
<feature type="domain" description="Helicase C-terminal" evidence="7">
    <location>
        <begin position="279"/>
        <end position="451"/>
    </location>
</feature>
<dbReference type="InterPro" id="IPR010222">
    <property type="entry name" value="RNA_helicase_HrpA"/>
</dbReference>
<reference evidence="8" key="2">
    <citation type="submission" date="2020-09" db="EMBL/GenBank/DDBJ databases">
        <authorList>
            <person name="Sun Q."/>
            <person name="Kim S."/>
        </authorList>
    </citation>
    <scope>NUCLEOTIDE SEQUENCE</scope>
    <source>
        <strain evidence="8">KCTC 22169</strain>
    </source>
</reference>
<dbReference type="InterPro" id="IPR011545">
    <property type="entry name" value="DEAD/DEAH_box_helicase_dom"/>
</dbReference>
<organism evidence="8 9">
    <name type="scientific">Saccharospirillum salsuginis</name>
    <dbReference type="NCBI Taxonomy" id="418750"/>
    <lineage>
        <taxon>Bacteria</taxon>
        <taxon>Pseudomonadati</taxon>
        <taxon>Pseudomonadota</taxon>
        <taxon>Gammaproteobacteria</taxon>
        <taxon>Oceanospirillales</taxon>
        <taxon>Saccharospirillaceae</taxon>
        <taxon>Saccharospirillum</taxon>
    </lineage>
</organism>
<dbReference type="Pfam" id="PF11898">
    <property type="entry name" value="DUF3418"/>
    <property type="match status" value="1"/>
</dbReference>
<keyword evidence="9" id="KW-1185">Reference proteome</keyword>
<dbReference type="CDD" id="cd17989">
    <property type="entry name" value="DEXHc_HrpA"/>
    <property type="match status" value="1"/>
</dbReference>
<dbReference type="InterPro" id="IPR001650">
    <property type="entry name" value="Helicase_C-like"/>
</dbReference>
<dbReference type="GO" id="GO:0016787">
    <property type="term" value="F:hydrolase activity"/>
    <property type="evidence" value="ECO:0007669"/>
    <property type="project" value="UniProtKB-KW"/>
</dbReference>
<dbReference type="Pfam" id="PF07717">
    <property type="entry name" value="OB_NTP_bind"/>
    <property type="match status" value="1"/>
</dbReference>
<dbReference type="CDD" id="cd18791">
    <property type="entry name" value="SF2_C_RHA"/>
    <property type="match status" value="1"/>
</dbReference>
<accession>A0A918KTP2</accession>
<dbReference type="GO" id="GO:0003724">
    <property type="term" value="F:RNA helicase activity"/>
    <property type="evidence" value="ECO:0007669"/>
    <property type="project" value="InterPro"/>
</dbReference>
<evidence type="ECO:0000256" key="3">
    <source>
        <dbReference type="ARBA" id="ARBA00022806"/>
    </source>
</evidence>
<dbReference type="InterPro" id="IPR007502">
    <property type="entry name" value="Helicase-assoc_dom"/>
</dbReference>
<dbReference type="NCBIfam" id="NF008348">
    <property type="entry name" value="PRK11131.1"/>
    <property type="match status" value="1"/>
</dbReference>
<feature type="compositionally biased region" description="Basic and acidic residues" evidence="5">
    <location>
        <begin position="1008"/>
        <end position="1017"/>
    </location>
</feature>
<dbReference type="InterPro" id="IPR003593">
    <property type="entry name" value="AAA+_ATPase"/>
</dbReference>
<keyword evidence="1" id="KW-0547">Nucleotide-binding</keyword>
<evidence type="ECO:0000313" key="9">
    <source>
        <dbReference type="Proteomes" id="UP000626148"/>
    </source>
</evidence>
<dbReference type="InterPro" id="IPR011709">
    <property type="entry name" value="DEAD-box_helicase_OB_fold"/>
</dbReference>
<dbReference type="SMART" id="SM00382">
    <property type="entry name" value="AAA"/>
    <property type="match status" value="1"/>
</dbReference>
<dbReference type="FunFam" id="1.20.120.1080:FF:000005">
    <property type="entry name" value="ATP-dependent helicase HrpA"/>
    <property type="match status" value="1"/>
</dbReference>
<dbReference type="SMART" id="SM00490">
    <property type="entry name" value="HELICc"/>
    <property type="match status" value="1"/>
</dbReference>
<feature type="domain" description="Helicase ATP-binding" evidence="6">
    <location>
        <begin position="86"/>
        <end position="249"/>
    </location>
</feature>
<dbReference type="Pfam" id="PF04408">
    <property type="entry name" value="WHD_HA2"/>
    <property type="match status" value="1"/>
</dbReference>
<dbReference type="InterPro" id="IPR014001">
    <property type="entry name" value="Helicase_ATP-bd"/>
</dbReference>
<feature type="region of interest" description="Disordered" evidence="5">
    <location>
        <begin position="986"/>
        <end position="1017"/>
    </location>
</feature>
<dbReference type="InterPro" id="IPR048333">
    <property type="entry name" value="HA2_WH"/>
</dbReference>
<comment type="caution">
    <text evidence="8">The sequence shown here is derived from an EMBL/GenBank/DDBJ whole genome shotgun (WGS) entry which is preliminary data.</text>
</comment>
<dbReference type="Pfam" id="PF00271">
    <property type="entry name" value="Helicase_C"/>
    <property type="match status" value="1"/>
</dbReference>
<dbReference type="PROSITE" id="PS51192">
    <property type="entry name" value="HELICASE_ATP_BIND_1"/>
    <property type="match status" value="1"/>
</dbReference>
<feature type="region of interest" description="Disordered" evidence="5">
    <location>
        <begin position="531"/>
        <end position="551"/>
    </location>
</feature>
<dbReference type="Pfam" id="PF00270">
    <property type="entry name" value="DEAD"/>
    <property type="match status" value="1"/>
</dbReference>
<dbReference type="Pfam" id="PF21010">
    <property type="entry name" value="HA2_C"/>
    <property type="match status" value="1"/>
</dbReference>
<proteinExistence type="predicted"/>
<evidence type="ECO:0000313" key="8">
    <source>
        <dbReference type="EMBL" id="GGX75606.1"/>
    </source>
</evidence>
<dbReference type="SUPFAM" id="SSF52540">
    <property type="entry name" value="P-loop containing nucleoside triphosphate hydrolases"/>
    <property type="match status" value="1"/>
</dbReference>
<keyword evidence="2" id="KW-0378">Hydrolase</keyword>
<sequence>MSQSPTLTDILDQLHLCLVRDRHYLRQRCRKWQQLEQQGKSAEKLAKAVRSVFERSRAGFDARTQSLPAIRLNEELPVSERADDILAAIQEHQVVVIAGETGSGKTTQLPKLCLEAGLGRAGVIGHTQPRRLAARSVASRIAEELNVQLGGAVGYQVRFTDSSSENTLVKLMTDGILLNEIQHDPFLNKYDAIIIDEAHERSLNIDFLLGYLKQLLSRRPDLKLIITSATIDVERFSEHFGEAPVIEVSGRSHPVDVLYRPMSPEEDDYSADLPGAVLDAVQEIERLEAAGETHGRGGDVLVFLPGEREIRETFNTLKPAQLHHTELLPLYARLSASEQQRIFASHSGRRIVLSTNVAETSLTVPGIHYVVDSGLVRISRYSYRSKVQRLPIEPISQASANQRAGRCGRIAPGLCIRLYDEEEFQQRPEFTDPEILRTNLASVILQMLHMRLGHIEDFPFLEPPDRRMIRDGYTLLNELAAVNDQGKLTPLGKQLARLPVDPRIGRMVIEGQQQKALSEILVIASALSIPDPRERPQDKQQAAAEKHAQDKDKDSDFLAFWNLWQRYEEQRQALSQNQLRKFCKTQFLNYLRMREWRDIHRQLHLLCKDLGYGLNEEPAGFERVHKALASGLLSQIAAFKEDRIYTAARGRQCRIHPSSALAKKGPKWLMAAELVETTQLFARTVAKIEPRWLEPLALHLVKRQYTDPHWEKKRGQVVAKETLTLYGLPIVSQRPVHFGKINPEQAREIFIRAALVEGEFQTQAPFFEKNRSLLNEVTGLEDKARRRDILVDDETLFAFYDERIPEDIVNSAGFHAWLKNQPEDWLELTPDKLMQHAAEAVTEQQYPDHLTINRMKLPLSYRFEPTHEADGVTLTVPAGALAQLPEGRLDWLVPGMLRDKIIALIKSLPKAYRRNFVPVPDFADALMNGLEISDVPLYKAIGEKLFRMTGVRVPEAEWQPEKLEPHHRIRFRVVDEAGKTIATGRDLEALKQPANASAAKSQAHPKTPKKDKGPRHMTDWDCGDLPDVEHHMQAGIQVEMYPALVDKVNAVAIESFTQRPWADAQHTEGLLRLAGFRLADTLDYLGKRLPAFKESALLFAPYGKADPLRQDILWAALRAALVRPDQPLPRTRQAFDAWVDAGRGHLVEEGERIAREVHDILSRHHKVRKQLKGKVSFAVAFIYSDIAAQLDHLVYPGFVSATPDEWRAEIPRYIDAADKRINRSGGVPARENLLVDELNEFWQRYETKRKALREQQRLSQALTDFRWYLEEYRVSLFAQTLGTKVTISNKRLEKQWQTVLAE</sequence>
<dbReference type="InterPro" id="IPR024590">
    <property type="entry name" value="HrpA_C"/>
</dbReference>
<evidence type="ECO:0000256" key="2">
    <source>
        <dbReference type="ARBA" id="ARBA00022801"/>
    </source>
</evidence>
<dbReference type="Proteomes" id="UP000626148">
    <property type="component" value="Unassembled WGS sequence"/>
</dbReference>
<dbReference type="Gene3D" id="1.20.120.1080">
    <property type="match status" value="1"/>
</dbReference>
<dbReference type="GO" id="GO:0005524">
    <property type="term" value="F:ATP binding"/>
    <property type="evidence" value="ECO:0007669"/>
    <property type="project" value="UniProtKB-KW"/>
</dbReference>
<dbReference type="NCBIfam" id="TIGR01967">
    <property type="entry name" value="DEAH_box_HrpA"/>
    <property type="match status" value="1"/>
</dbReference>
<dbReference type="PROSITE" id="PS51194">
    <property type="entry name" value="HELICASE_CTER"/>
    <property type="match status" value="1"/>
</dbReference>
<dbReference type="SMART" id="SM00487">
    <property type="entry name" value="DEXDc"/>
    <property type="match status" value="1"/>
</dbReference>
<dbReference type="RefSeq" id="WP_189613705.1">
    <property type="nucleotide sequence ID" value="NZ_BMXR01000022.1"/>
</dbReference>
<evidence type="ECO:0000256" key="5">
    <source>
        <dbReference type="SAM" id="MobiDB-lite"/>
    </source>
</evidence>
<dbReference type="SMART" id="SM00847">
    <property type="entry name" value="HA2"/>
    <property type="match status" value="1"/>
</dbReference>
<keyword evidence="3 8" id="KW-0347">Helicase</keyword>
<name>A0A918KTP2_9GAMM</name>
<gene>
    <name evidence="8" type="ORF">GCM10007392_48350</name>
</gene>
<dbReference type="Gene3D" id="3.40.50.300">
    <property type="entry name" value="P-loop containing nucleotide triphosphate hydrolases"/>
    <property type="match status" value="2"/>
</dbReference>
<evidence type="ECO:0000259" key="7">
    <source>
        <dbReference type="PROSITE" id="PS51194"/>
    </source>
</evidence>
<dbReference type="EMBL" id="BMXR01000022">
    <property type="protein sequence ID" value="GGX75606.1"/>
    <property type="molecule type" value="Genomic_DNA"/>
</dbReference>
<dbReference type="GO" id="GO:0003723">
    <property type="term" value="F:RNA binding"/>
    <property type="evidence" value="ECO:0007669"/>
    <property type="project" value="TreeGrafter"/>
</dbReference>
<dbReference type="FunFam" id="3.40.50.300:FF:000575">
    <property type="entry name" value="ATP-dependent helicase hrpA"/>
    <property type="match status" value="1"/>
</dbReference>
<evidence type="ECO:0000259" key="6">
    <source>
        <dbReference type="PROSITE" id="PS51192"/>
    </source>
</evidence>
<dbReference type="InterPro" id="IPR027417">
    <property type="entry name" value="P-loop_NTPase"/>
</dbReference>
<evidence type="ECO:0000256" key="4">
    <source>
        <dbReference type="ARBA" id="ARBA00022840"/>
    </source>
</evidence>
<keyword evidence="4" id="KW-0067">ATP-binding</keyword>